<dbReference type="GO" id="GO:0008422">
    <property type="term" value="F:beta-glucosidase activity"/>
    <property type="evidence" value="ECO:0007669"/>
    <property type="project" value="TreeGrafter"/>
</dbReference>
<dbReference type="SUPFAM" id="SSF51445">
    <property type="entry name" value="(Trans)glycosidases"/>
    <property type="match status" value="1"/>
</dbReference>
<dbReference type="EMBL" id="JACHVA010000076">
    <property type="protein sequence ID" value="MBC2601807.1"/>
    <property type="molecule type" value="Genomic_DNA"/>
</dbReference>
<reference evidence="5 6" key="1">
    <citation type="submission" date="2020-07" db="EMBL/GenBank/DDBJ databases">
        <authorList>
            <person name="Feng X."/>
        </authorList>
    </citation>
    <scope>NUCLEOTIDE SEQUENCE [LARGE SCALE GENOMIC DNA]</scope>
    <source>
        <strain evidence="5 6">JCM14086</strain>
    </source>
</reference>
<accession>A0A7X1E5P4</accession>
<keyword evidence="2 5" id="KW-0378">Hydrolase</keyword>
<protein>
    <submittedName>
        <fullName evidence="5">Family 1 glycosylhydrolase</fullName>
    </submittedName>
</protein>
<dbReference type="InterPro" id="IPR001360">
    <property type="entry name" value="Glyco_hydro_1"/>
</dbReference>
<comment type="similarity">
    <text evidence="1 4">Belongs to the glycosyl hydrolase 1 family.</text>
</comment>
<dbReference type="Gene3D" id="3.20.20.80">
    <property type="entry name" value="Glycosidases"/>
    <property type="match status" value="1"/>
</dbReference>
<proteinExistence type="inferred from homology"/>
<evidence type="ECO:0000256" key="2">
    <source>
        <dbReference type="ARBA" id="ARBA00022801"/>
    </source>
</evidence>
<keyword evidence="6" id="KW-1185">Reference proteome</keyword>
<gene>
    <name evidence="5" type="ORF">H5P30_08455</name>
</gene>
<comment type="caution">
    <text evidence="5">The sequence shown here is derived from an EMBL/GenBank/DDBJ whole genome shotgun (WGS) entry which is preliminary data.</text>
</comment>
<dbReference type="AlphaFoldDB" id="A0A7X1E5P4"/>
<evidence type="ECO:0000313" key="5">
    <source>
        <dbReference type="EMBL" id="MBC2601807.1"/>
    </source>
</evidence>
<dbReference type="PANTHER" id="PTHR10353">
    <property type="entry name" value="GLYCOSYL HYDROLASE"/>
    <property type="match status" value="1"/>
</dbReference>
<dbReference type="Proteomes" id="UP000525652">
    <property type="component" value="Unassembled WGS sequence"/>
</dbReference>
<name>A0A7X1E5P4_9BACT</name>
<dbReference type="InterPro" id="IPR017853">
    <property type="entry name" value="GH"/>
</dbReference>
<organism evidence="5 6">
    <name type="scientific">Puniceicoccus vermicola</name>
    <dbReference type="NCBI Taxonomy" id="388746"/>
    <lineage>
        <taxon>Bacteria</taxon>
        <taxon>Pseudomonadati</taxon>
        <taxon>Verrucomicrobiota</taxon>
        <taxon>Opitutia</taxon>
        <taxon>Puniceicoccales</taxon>
        <taxon>Puniceicoccaceae</taxon>
        <taxon>Puniceicoccus</taxon>
    </lineage>
</organism>
<dbReference type="Pfam" id="PF00232">
    <property type="entry name" value="Glyco_hydro_1"/>
    <property type="match status" value="1"/>
</dbReference>
<sequence>MRDYLKEPHRAIGDGVPVEGYFLWSFIDNYEWMGRYQLRFGVFYNDYEPQERTPKVSAKGFIRIIAANRIV</sequence>
<keyword evidence="3" id="KW-0326">Glycosidase</keyword>
<dbReference type="GO" id="GO:0005975">
    <property type="term" value="P:carbohydrate metabolic process"/>
    <property type="evidence" value="ECO:0007669"/>
    <property type="project" value="InterPro"/>
</dbReference>
<dbReference type="PANTHER" id="PTHR10353:SF36">
    <property type="entry name" value="LP05116P"/>
    <property type="match status" value="1"/>
</dbReference>
<evidence type="ECO:0000313" key="6">
    <source>
        <dbReference type="Proteomes" id="UP000525652"/>
    </source>
</evidence>
<evidence type="ECO:0000256" key="4">
    <source>
        <dbReference type="RuleBase" id="RU003690"/>
    </source>
</evidence>
<evidence type="ECO:0000256" key="3">
    <source>
        <dbReference type="ARBA" id="ARBA00023295"/>
    </source>
</evidence>
<dbReference type="PRINTS" id="PR00131">
    <property type="entry name" value="GLHYDRLASE1"/>
</dbReference>
<evidence type="ECO:0000256" key="1">
    <source>
        <dbReference type="ARBA" id="ARBA00010838"/>
    </source>
</evidence>